<gene>
    <name evidence="2" type="ORF">JMJ35_003946</name>
</gene>
<feature type="chain" id="PRO_5041413555" evidence="1">
    <location>
        <begin position="22"/>
        <end position="222"/>
    </location>
</feature>
<reference evidence="2" key="1">
    <citation type="submission" date="2023-03" db="EMBL/GenBank/DDBJ databases">
        <title>Complete genome of Cladonia borealis.</title>
        <authorList>
            <person name="Park H."/>
        </authorList>
    </citation>
    <scope>NUCLEOTIDE SEQUENCE</scope>
    <source>
        <strain evidence="2">ANT050790</strain>
    </source>
</reference>
<name>A0AA39V2Q2_9LECA</name>
<sequence length="222" mass="25528">MIASEDLGLMCTLLWTWLVRVHVDVSLDFSKYSNAIQLTQDRQDELLLPFKSLFGPSRITVEGAINQHLAAEVEAAPLKFISMSAVELLEIMRSLRREGEQLQKAGKHHRGVMYLIQAIDININHKTIRGLRESDLRGPWPSQSLWTAAAIEYFRITTALAIMFKEAESWRYAHNETCYALNRGIILKRQWGDCPISDEEIECLKRQKAELRDKLTLDFRIG</sequence>
<feature type="signal peptide" evidence="1">
    <location>
        <begin position="1"/>
        <end position="21"/>
    </location>
</feature>
<evidence type="ECO:0000256" key="1">
    <source>
        <dbReference type="SAM" id="SignalP"/>
    </source>
</evidence>
<keyword evidence="3" id="KW-1185">Reference proteome</keyword>
<protein>
    <submittedName>
        <fullName evidence="2">Uncharacterized protein</fullName>
    </submittedName>
</protein>
<organism evidence="2 3">
    <name type="scientific">Cladonia borealis</name>
    <dbReference type="NCBI Taxonomy" id="184061"/>
    <lineage>
        <taxon>Eukaryota</taxon>
        <taxon>Fungi</taxon>
        <taxon>Dikarya</taxon>
        <taxon>Ascomycota</taxon>
        <taxon>Pezizomycotina</taxon>
        <taxon>Lecanoromycetes</taxon>
        <taxon>OSLEUM clade</taxon>
        <taxon>Lecanoromycetidae</taxon>
        <taxon>Lecanorales</taxon>
        <taxon>Lecanorineae</taxon>
        <taxon>Cladoniaceae</taxon>
        <taxon>Cladonia</taxon>
    </lineage>
</organism>
<proteinExistence type="predicted"/>
<dbReference type="EMBL" id="JAFEKC020000007">
    <property type="protein sequence ID" value="KAK0513582.1"/>
    <property type="molecule type" value="Genomic_DNA"/>
</dbReference>
<accession>A0AA39V2Q2</accession>
<comment type="caution">
    <text evidence="2">The sequence shown here is derived from an EMBL/GenBank/DDBJ whole genome shotgun (WGS) entry which is preliminary data.</text>
</comment>
<dbReference type="Proteomes" id="UP001166286">
    <property type="component" value="Unassembled WGS sequence"/>
</dbReference>
<dbReference type="AlphaFoldDB" id="A0AA39V2Q2"/>
<evidence type="ECO:0000313" key="3">
    <source>
        <dbReference type="Proteomes" id="UP001166286"/>
    </source>
</evidence>
<evidence type="ECO:0000313" key="2">
    <source>
        <dbReference type="EMBL" id="KAK0513582.1"/>
    </source>
</evidence>
<keyword evidence="1" id="KW-0732">Signal</keyword>